<evidence type="ECO:0000313" key="3">
    <source>
        <dbReference type="Proteomes" id="UP000198373"/>
    </source>
</evidence>
<dbReference type="Proteomes" id="UP000198373">
    <property type="component" value="Unassembled WGS sequence"/>
</dbReference>
<sequence length="85" mass="9844">MLYRHLAEDGSLLYVGVTEDIKKRLKAHRRASWWTDVAEVHIEPMASRADALRAELEFILSEHPAHNRSDAAYRTDTVLKRELSE</sequence>
<dbReference type="Pfam" id="PF01541">
    <property type="entry name" value="GIY-YIG"/>
    <property type="match status" value="1"/>
</dbReference>
<evidence type="ECO:0000259" key="1">
    <source>
        <dbReference type="Pfam" id="PF01541"/>
    </source>
</evidence>
<dbReference type="InterPro" id="IPR000305">
    <property type="entry name" value="GIY-YIG_endonuc"/>
</dbReference>
<protein>
    <submittedName>
        <fullName evidence="2">GIY-YIG catalytic domain-containing protein</fullName>
    </submittedName>
</protein>
<organism evidence="2 3">
    <name type="scientific">Geodermatophilus pulveris</name>
    <dbReference type="NCBI Taxonomy" id="1564159"/>
    <lineage>
        <taxon>Bacteria</taxon>
        <taxon>Bacillati</taxon>
        <taxon>Actinomycetota</taxon>
        <taxon>Actinomycetes</taxon>
        <taxon>Geodermatophilales</taxon>
        <taxon>Geodermatophilaceae</taxon>
        <taxon>Geodermatophilus</taxon>
    </lineage>
</organism>
<feature type="domain" description="GIY-YIG" evidence="1">
    <location>
        <begin position="2"/>
        <end position="32"/>
    </location>
</feature>
<proteinExistence type="predicted"/>
<dbReference type="InterPro" id="IPR035901">
    <property type="entry name" value="GIY-YIG_endonuc_sf"/>
</dbReference>
<dbReference type="SUPFAM" id="SSF82771">
    <property type="entry name" value="GIY-YIG endonuclease"/>
    <property type="match status" value="1"/>
</dbReference>
<evidence type="ECO:0000313" key="2">
    <source>
        <dbReference type="EMBL" id="SNS38460.1"/>
    </source>
</evidence>
<accession>A0A239E163</accession>
<name>A0A239E163_9ACTN</name>
<dbReference type="AlphaFoldDB" id="A0A239E163"/>
<gene>
    <name evidence="2" type="ORF">SAMN06893096_103478</name>
</gene>
<dbReference type="Gene3D" id="3.40.1440.10">
    <property type="entry name" value="GIY-YIG endonuclease"/>
    <property type="match status" value="1"/>
</dbReference>
<dbReference type="EMBL" id="FZOO01000003">
    <property type="protein sequence ID" value="SNS38460.1"/>
    <property type="molecule type" value="Genomic_DNA"/>
</dbReference>
<reference evidence="3" key="1">
    <citation type="submission" date="2017-06" db="EMBL/GenBank/DDBJ databases">
        <authorList>
            <person name="Varghese N."/>
            <person name="Submissions S."/>
        </authorList>
    </citation>
    <scope>NUCLEOTIDE SEQUENCE [LARGE SCALE GENOMIC DNA]</scope>
    <source>
        <strain evidence="3">DSM 46839</strain>
    </source>
</reference>
<keyword evidence="3" id="KW-1185">Reference proteome</keyword>